<dbReference type="AlphaFoldDB" id="A0A919XHV1"/>
<feature type="domain" description="C-type lectin" evidence="3">
    <location>
        <begin position="142"/>
        <end position="288"/>
    </location>
</feature>
<dbReference type="Gene3D" id="1.20.1270.70">
    <property type="entry name" value="Designed single chain three-helix bundle"/>
    <property type="match status" value="1"/>
</dbReference>
<feature type="signal peptide" evidence="2">
    <location>
        <begin position="1"/>
        <end position="21"/>
    </location>
</feature>
<dbReference type="Pfam" id="PF19077">
    <property type="entry name" value="Big_13"/>
    <property type="match status" value="1"/>
</dbReference>
<feature type="compositionally biased region" description="Polar residues" evidence="1">
    <location>
        <begin position="720"/>
        <end position="754"/>
    </location>
</feature>
<organism evidence="5 6">
    <name type="scientific">Paenibacillus albilobatus</name>
    <dbReference type="NCBI Taxonomy" id="2716884"/>
    <lineage>
        <taxon>Bacteria</taxon>
        <taxon>Bacillati</taxon>
        <taxon>Bacillota</taxon>
        <taxon>Bacilli</taxon>
        <taxon>Bacillales</taxon>
        <taxon>Paenibacillaceae</taxon>
        <taxon>Paenibacillus</taxon>
    </lineage>
</organism>
<accession>A0A919XHV1</accession>
<dbReference type="InterPro" id="IPR041498">
    <property type="entry name" value="Big_6"/>
</dbReference>
<feature type="domain" description="SLH" evidence="4">
    <location>
        <begin position="1003"/>
        <end position="1066"/>
    </location>
</feature>
<dbReference type="InterPro" id="IPR016187">
    <property type="entry name" value="CTDL_fold"/>
</dbReference>
<evidence type="ECO:0008006" key="7">
    <source>
        <dbReference type="Google" id="ProtNLM"/>
    </source>
</evidence>
<evidence type="ECO:0000259" key="4">
    <source>
        <dbReference type="PROSITE" id="PS51272"/>
    </source>
</evidence>
<dbReference type="InterPro" id="IPR001119">
    <property type="entry name" value="SLH_dom"/>
</dbReference>
<feature type="region of interest" description="Disordered" evidence="1">
    <location>
        <begin position="680"/>
        <end position="756"/>
    </location>
</feature>
<dbReference type="InterPro" id="IPR016186">
    <property type="entry name" value="C-type_lectin-like/link_sf"/>
</dbReference>
<dbReference type="InterPro" id="IPR013783">
    <property type="entry name" value="Ig-like_fold"/>
</dbReference>
<evidence type="ECO:0000313" key="6">
    <source>
        <dbReference type="Proteomes" id="UP000679779"/>
    </source>
</evidence>
<evidence type="ECO:0000259" key="3">
    <source>
        <dbReference type="PROSITE" id="PS50041"/>
    </source>
</evidence>
<feature type="domain" description="SLH" evidence="4">
    <location>
        <begin position="1074"/>
        <end position="1133"/>
    </location>
</feature>
<dbReference type="EMBL" id="BORQ01000005">
    <property type="protein sequence ID" value="GIO32929.1"/>
    <property type="molecule type" value="Genomic_DNA"/>
</dbReference>
<evidence type="ECO:0000256" key="2">
    <source>
        <dbReference type="SAM" id="SignalP"/>
    </source>
</evidence>
<dbReference type="PROSITE" id="PS51272">
    <property type="entry name" value="SLH"/>
    <property type="match status" value="3"/>
</dbReference>
<dbReference type="Gene3D" id="3.10.100.10">
    <property type="entry name" value="Mannose-Binding Protein A, subunit A"/>
    <property type="match status" value="1"/>
</dbReference>
<dbReference type="InterPro" id="IPR001304">
    <property type="entry name" value="C-type_lectin-like"/>
</dbReference>
<dbReference type="Pfam" id="PF00059">
    <property type="entry name" value="Lectin_C"/>
    <property type="match status" value="1"/>
</dbReference>
<proteinExistence type="predicted"/>
<dbReference type="Pfam" id="PF07554">
    <property type="entry name" value="FIVAR"/>
    <property type="match status" value="1"/>
</dbReference>
<dbReference type="InterPro" id="IPR044016">
    <property type="entry name" value="Big_13"/>
</dbReference>
<dbReference type="SUPFAM" id="SSF56436">
    <property type="entry name" value="C-type lectin-like"/>
    <property type="match status" value="1"/>
</dbReference>
<comment type="caution">
    <text evidence="5">The sequence shown here is derived from an EMBL/GenBank/DDBJ whole genome shotgun (WGS) entry which is preliminary data.</text>
</comment>
<reference evidence="5" key="1">
    <citation type="submission" date="2021-03" db="EMBL/GenBank/DDBJ databases">
        <title>Antimicrobial resistance genes in bacteria isolated from Japanese honey, and their potential for conferring macrolide and lincosamide resistance in the American foulbrood pathogen Paenibacillus larvae.</title>
        <authorList>
            <person name="Okamoto M."/>
            <person name="Kumagai M."/>
            <person name="Kanamori H."/>
            <person name="Takamatsu D."/>
        </authorList>
    </citation>
    <scope>NUCLEOTIDE SEQUENCE</scope>
    <source>
        <strain evidence="5">J2TS6</strain>
    </source>
</reference>
<evidence type="ECO:0000313" key="5">
    <source>
        <dbReference type="EMBL" id="GIO32929.1"/>
    </source>
</evidence>
<dbReference type="PANTHER" id="PTHR43308">
    <property type="entry name" value="OUTER MEMBRANE PROTEIN ALPHA-RELATED"/>
    <property type="match status" value="1"/>
</dbReference>
<keyword evidence="2" id="KW-0732">Signal</keyword>
<dbReference type="Pfam" id="PF12733">
    <property type="entry name" value="Cadherin-like"/>
    <property type="match status" value="1"/>
</dbReference>
<dbReference type="InterPro" id="IPR051465">
    <property type="entry name" value="Cell_Envelope_Struct_Comp"/>
</dbReference>
<dbReference type="InterPro" id="IPR025883">
    <property type="entry name" value="Cadherin-like_domain"/>
</dbReference>
<evidence type="ECO:0000256" key="1">
    <source>
        <dbReference type="SAM" id="MobiDB-lite"/>
    </source>
</evidence>
<keyword evidence="6" id="KW-1185">Reference proteome</keyword>
<feature type="chain" id="PRO_5037594586" description="C-type lectin domain-containing protein" evidence="2">
    <location>
        <begin position="22"/>
        <end position="1133"/>
    </location>
</feature>
<sequence>MTCVLTVGGLPVGWAPLTANAAAEPAVAIKTSDGTTSVNYDRNGSAQSVIIDKDLSIDYNQPLDAATVLIEGFVPGDVLKFTDTNEIKGVYNAKNGILKLTGAATAQQYIDALNSVLFTPASGKVSDRTIKFSLGSALPFDGNGHFYEYIKNVVNGQETAITWANAKAAAENRNYFGRQGYLVTITDQEENNFVTEKAQGLGWIGAEDIQRKSGQPRNTGDWRWVTGPEGERDNKNGLQFYTGYYQIAHSAVGYANWDAGEPNDTGGNEYVAHIFGPDSGAKTGKWNDYAPNNAGVKGYIVEYGGMDNDNNIQISATKTVNFVDVTDLNQEIKTGDALNQADYDDNSWKDYERALEKAQNILNQTSKTQADVDAAAEALKKAQDSLKLKLEVTKPGGDTVYTAKPAFSGVSAPGATVTVAVYDEAGNVVGQPVEVTAGPNGEWSYVPEPGLKDGKYTYEVSAKKDQLETTTGRKDLTVNTVLPELSIDGPAIEKVTSAQPEITGSAEPGATVTVAVSDESGTQIDVQNVTADPNGNWSFTPSKPLENGKNYKVEAATEKDTKVSKAAKEIQVDTTDHTALAGLEVNSWDGTKIPLSPPFNGATKYQASVTNDVYSVTINPELFDPNSKIEISLNGGPFTETANGTASDKLPLHAGENTIVVRVTDADNNVKEYTITIYREFSGSNGGNNGNSGNSGNNGNNGGGSTTSPTPAPPSGNSAIDTSVNGNDTPFATGKTTTTDNGKQTSVQVDSSKLNDILSGGNGQKLAIQSPNEGNLSVDGLTAADVQKLADKKASLEIGNQLAIYPVPGGQLDVGKIARQLGNAAAGDIAVHIDIKRSADAVIANAKNQAKSKGYDLLVDPVDLDMTFTHNGSTVRSGQLNGYAVKYIALPEGVDPNRITTGVVVNPDGTVFHLPTVVTKIGNRYYAEIHDLRSSGTYSVIWNPQDFDDVRSHWAQRNVNNIAARLDLEGNGNNTFSPNRNVTRAEFAEIVVLGLGLMRQEEPKNTFNDVHSDAWYRSAISIASEFGIVLGYDDGAFRGNQNITREEGMAMIARGYQLIRPGHTIGEAEINSLLSGYGDGSKVAKWAKPSVATLLSEDVVQGNAKELGPKSPMTRAETVALMERLLKVTKLID</sequence>
<protein>
    <recommendedName>
        <fullName evidence="7">C-type lectin domain-containing protein</fullName>
    </recommendedName>
</protein>
<dbReference type="Pfam" id="PF00395">
    <property type="entry name" value="SLH"/>
    <property type="match status" value="3"/>
</dbReference>
<dbReference type="PROSITE" id="PS50041">
    <property type="entry name" value="C_TYPE_LECTIN_2"/>
    <property type="match status" value="1"/>
</dbReference>
<feature type="domain" description="SLH" evidence="4">
    <location>
        <begin position="942"/>
        <end position="1002"/>
    </location>
</feature>
<dbReference type="Pfam" id="PF17936">
    <property type="entry name" value="Big_6"/>
    <property type="match status" value="1"/>
</dbReference>
<dbReference type="Gene3D" id="2.60.40.10">
    <property type="entry name" value="Immunoglobulins"/>
    <property type="match status" value="3"/>
</dbReference>
<dbReference type="SMART" id="SM00034">
    <property type="entry name" value="CLECT"/>
    <property type="match status" value="1"/>
</dbReference>
<name>A0A919XHV1_9BACL</name>
<dbReference type="Proteomes" id="UP000679779">
    <property type="component" value="Unassembled WGS sequence"/>
</dbReference>
<gene>
    <name evidence="5" type="ORF">J2TS6_40700</name>
</gene>